<feature type="transmembrane region" description="Helical" evidence="2">
    <location>
        <begin position="12"/>
        <end position="30"/>
    </location>
</feature>
<feature type="transmembrane region" description="Helical" evidence="2">
    <location>
        <begin position="613"/>
        <end position="631"/>
    </location>
</feature>
<dbReference type="PANTHER" id="PTHR42736:SF1">
    <property type="entry name" value="PROTEIN-GLUTAMINE GAMMA-GLUTAMYLTRANSFERASE"/>
    <property type="match status" value="1"/>
</dbReference>
<organism evidence="4 5">
    <name type="scientific">Perspicuibacillus lycopersici</name>
    <dbReference type="NCBI Taxonomy" id="1325689"/>
    <lineage>
        <taxon>Bacteria</taxon>
        <taxon>Bacillati</taxon>
        <taxon>Bacillota</taxon>
        <taxon>Bacilli</taxon>
        <taxon>Bacillales</taxon>
        <taxon>Bacillaceae</taxon>
        <taxon>Perspicuibacillus</taxon>
    </lineage>
</organism>
<dbReference type="InterPro" id="IPR052901">
    <property type="entry name" value="Bact_TGase-like"/>
</dbReference>
<feature type="transmembrane region" description="Helical" evidence="2">
    <location>
        <begin position="61"/>
        <end position="79"/>
    </location>
</feature>
<protein>
    <submittedName>
        <fullName evidence="4">DUF3488 and transglutaminase-like domain-containing protein</fullName>
    </submittedName>
</protein>
<evidence type="ECO:0000256" key="1">
    <source>
        <dbReference type="SAM" id="MobiDB-lite"/>
    </source>
</evidence>
<feature type="transmembrane region" description="Helical" evidence="2">
    <location>
        <begin position="36"/>
        <end position="54"/>
    </location>
</feature>
<dbReference type="SMART" id="SM00460">
    <property type="entry name" value="TGc"/>
    <property type="match status" value="1"/>
</dbReference>
<evidence type="ECO:0000313" key="4">
    <source>
        <dbReference type="EMBL" id="MCU9615344.1"/>
    </source>
</evidence>
<dbReference type="PANTHER" id="PTHR42736">
    <property type="entry name" value="PROTEIN-GLUTAMINE GAMMA-GLUTAMYLTRANSFERASE"/>
    <property type="match status" value="1"/>
</dbReference>
<keyword evidence="5" id="KW-1185">Reference proteome</keyword>
<dbReference type="Pfam" id="PF13559">
    <property type="entry name" value="DUF4129"/>
    <property type="match status" value="1"/>
</dbReference>
<dbReference type="RefSeq" id="WP_263074663.1">
    <property type="nucleotide sequence ID" value="NZ_JAOUSF010000009.1"/>
</dbReference>
<feature type="transmembrane region" description="Helical" evidence="2">
    <location>
        <begin position="167"/>
        <end position="187"/>
    </location>
</feature>
<dbReference type="InterPro" id="IPR021878">
    <property type="entry name" value="TgpA_N"/>
</dbReference>
<keyword evidence="2" id="KW-0472">Membrane</keyword>
<evidence type="ECO:0000259" key="3">
    <source>
        <dbReference type="SMART" id="SM00460"/>
    </source>
</evidence>
<gene>
    <name evidence="4" type="ORF">OEV98_17605</name>
</gene>
<dbReference type="SUPFAM" id="SSF54001">
    <property type="entry name" value="Cysteine proteinases"/>
    <property type="match status" value="1"/>
</dbReference>
<evidence type="ECO:0000256" key="2">
    <source>
        <dbReference type="SAM" id="Phobius"/>
    </source>
</evidence>
<feature type="transmembrane region" description="Helical" evidence="2">
    <location>
        <begin position="141"/>
        <end position="161"/>
    </location>
</feature>
<feature type="transmembrane region" description="Helical" evidence="2">
    <location>
        <begin position="115"/>
        <end position="134"/>
    </location>
</feature>
<evidence type="ECO:0000313" key="5">
    <source>
        <dbReference type="Proteomes" id="UP001209318"/>
    </source>
</evidence>
<dbReference type="AlphaFoldDB" id="A0AAE3IYN0"/>
<accession>A0AAE3IYN0</accession>
<name>A0AAE3IYN0_9BACI</name>
<dbReference type="InterPro" id="IPR038765">
    <property type="entry name" value="Papain-like_cys_pep_sf"/>
</dbReference>
<dbReference type="Pfam" id="PF01841">
    <property type="entry name" value="Transglut_core"/>
    <property type="match status" value="1"/>
</dbReference>
<dbReference type="InterPro" id="IPR025403">
    <property type="entry name" value="TgpA-like_C"/>
</dbReference>
<dbReference type="Pfam" id="PF11992">
    <property type="entry name" value="TgpA_N"/>
    <property type="match status" value="1"/>
</dbReference>
<proteinExistence type="predicted"/>
<keyword evidence="2" id="KW-0812">Transmembrane</keyword>
<dbReference type="Gene3D" id="3.10.620.30">
    <property type="match status" value="1"/>
</dbReference>
<dbReference type="EMBL" id="JAOUSF010000009">
    <property type="protein sequence ID" value="MCU9615344.1"/>
    <property type="molecule type" value="Genomic_DNA"/>
</dbReference>
<sequence>MVNIIRQRSIESLLLNIIGFLLVFEWLNPLESIANVNNLSVFVCFLAICFLFSYLRLHWSISLVVNVVYVTTILHYFYFQKSFLALFWPARIVEDIFRNIKILFNGEWMSITDSFRTLLMFVLLWLLVYLLHYWIVVQKNILFFFLLTVIYLSIIDTFAAYNATFAILRTVIIGFFALGILTFYRFVEKEQLSMKNIVKKRWIIALVGVIIISSFVGVLVPKAGPIWPDPVPFFQSFADHHEDNGSGSGVRKIGYDTDDTNLGGPFVGDKRVVFTVTSENKEYWRVETKDLYTGKGWELSARDDIEFVDGNVREVPIYSVEDALLSEENSSVSIDLADNRTHLIYPQGITNIYFNEENIYQVNHTNEKISTSYLSSLSNYEISYRKPSFEVYTLRKAIDTTGVDQEFLARYTQVPDNLPTRIQELAVSITAGAENLYDKAKAIESYLNSYRFTYDTQNVAIPKEEQDYVDQFLFETMVGYCDNFSSSMVVLLRTIGIPARWAKGYTPGNEIQTNDTFSVYEVTNNNAHSWVEVFFPEIGWVPFEPTKGFENPAEFYYNLDNRPEQTDSETSEPATPEQEEPKEKPEANNTSAPDKADASIFSLEAVAKFAKTWLLGAIVVIGILAGIVFLFRKRLYPYWLQFKYKNKTDNKSFATAYLSLIRQLQWNGFIRKEGETLRSFAQYVDHFLESNSMSRLTNQYERILYRNEIDGNDWEEIRMDWDKILRLLNERN</sequence>
<feature type="domain" description="Transglutaminase-like" evidence="3">
    <location>
        <begin position="473"/>
        <end position="547"/>
    </location>
</feature>
<feature type="transmembrane region" description="Helical" evidence="2">
    <location>
        <begin position="202"/>
        <end position="220"/>
    </location>
</feature>
<dbReference type="InterPro" id="IPR002931">
    <property type="entry name" value="Transglutaminase-like"/>
</dbReference>
<reference evidence="4" key="1">
    <citation type="submission" date="2022-10" db="EMBL/GenBank/DDBJ databases">
        <title>Description of Fervidibacillus gen. nov. in the family Fervidibacillaceae fam. nov. with two species, Fervidibacillus albus sp. nov., and Fervidibacillus halotolerans sp. nov., isolated from tidal flat sediments.</title>
        <authorList>
            <person name="Kwon K.K."/>
            <person name="Yang S.-H."/>
        </authorList>
    </citation>
    <scope>NUCLEOTIDE SEQUENCE</scope>
    <source>
        <strain evidence="4">JCM 19140</strain>
    </source>
</reference>
<feature type="region of interest" description="Disordered" evidence="1">
    <location>
        <begin position="562"/>
        <end position="593"/>
    </location>
</feature>
<dbReference type="Proteomes" id="UP001209318">
    <property type="component" value="Unassembled WGS sequence"/>
</dbReference>
<keyword evidence="2" id="KW-1133">Transmembrane helix</keyword>
<comment type="caution">
    <text evidence="4">The sequence shown here is derived from an EMBL/GenBank/DDBJ whole genome shotgun (WGS) entry which is preliminary data.</text>
</comment>